<dbReference type="EMBL" id="SUNJ01006697">
    <property type="protein sequence ID" value="TPP62563.1"/>
    <property type="molecule type" value="Genomic_DNA"/>
</dbReference>
<gene>
    <name evidence="1" type="ORF">FGIG_05204</name>
</gene>
<keyword evidence="1" id="KW-0808">Transferase</keyword>
<keyword evidence="1" id="KW-0328">Glycosyltransferase</keyword>
<evidence type="ECO:0000313" key="2">
    <source>
        <dbReference type="Proteomes" id="UP000316759"/>
    </source>
</evidence>
<sequence>MSELFQLKNVVSGLQSDDIFRTSHGVGHHWRPGYFFPDSETFSKLSSKYTCSYGKGDIIKPEDHFETTTGREFQPKILPEALRVERNPPPPKHWETNYLDDFRTRFLSGGCRRPLSPSHQISETHEEFQEKPEHKEIWNPINIQRFVLENHHNDGPSKNIIASNSNKNLAGRIQYPKDHEVLRFLDPYMTTTMKDYRQWSPEELKDYPKKDIATYQELEGYPKAWGFGLKTNPIPEASVPREKPPMRDVMIFREAAEHRRVLPVTYHVPHTGLKTIYQADYEQPSSLLSREDQLCPVETPFVLPDPDMRSTYATPMMYQTEYSTIGQCHRTLL</sequence>
<dbReference type="InterPro" id="IPR053347">
    <property type="entry name" value="Axonemal_MT_stabilizer"/>
</dbReference>
<evidence type="ECO:0000313" key="1">
    <source>
        <dbReference type="EMBL" id="TPP62563.1"/>
    </source>
</evidence>
<dbReference type="PANTHER" id="PTHR37404:SF1">
    <property type="entry name" value="HCG1796489"/>
    <property type="match status" value="1"/>
</dbReference>
<comment type="caution">
    <text evidence="1">The sequence shown here is derived from an EMBL/GenBank/DDBJ whole genome shotgun (WGS) entry which is preliminary data.</text>
</comment>
<dbReference type="GO" id="GO:0016757">
    <property type="term" value="F:glycosyltransferase activity"/>
    <property type="evidence" value="ECO:0007669"/>
    <property type="project" value="UniProtKB-KW"/>
</dbReference>
<accession>A0A504YMI2</accession>
<dbReference type="AlphaFoldDB" id="A0A504YMI2"/>
<proteinExistence type="predicted"/>
<protein>
    <submittedName>
        <fullName evidence="1">Putative Core 1 udp-galactose:n-acetylgalactosamine-alpha-r beta 1 3-galactosyltransferase</fullName>
    </submittedName>
</protein>
<name>A0A504YMI2_FASGI</name>
<keyword evidence="2" id="KW-1185">Reference proteome</keyword>
<organism evidence="1 2">
    <name type="scientific">Fasciola gigantica</name>
    <name type="common">Giant liver fluke</name>
    <dbReference type="NCBI Taxonomy" id="46835"/>
    <lineage>
        <taxon>Eukaryota</taxon>
        <taxon>Metazoa</taxon>
        <taxon>Spiralia</taxon>
        <taxon>Lophotrochozoa</taxon>
        <taxon>Platyhelminthes</taxon>
        <taxon>Trematoda</taxon>
        <taxon>Digenea</taxon>
        <taxon>Plagiorchiida</taxon>
        <taxon>Echinostomata</taxon>
        <taxon>Echinostomatoidea</taxon>
        <taxon>Fasciolidae</taxon>
        <taxon>Fasciola</taxon>
    </lineage>
</organism>
<dbReference type="PANTHER" id="PTHR37404">
    <property type="entry name" value="HCG1796489"/>
    <property type="match status" value="1"/>
</dbReference>
<dbReference type="Proteomes" id="UP000316759">
    <property type="component" value="Unassembled WGS sequence"/>
</dbReference>
<dbReference type="OrthoDB" id="382863at2759"/>
<reference evidence="1 2" key="1">
    <citation type="submission" date="2019-04" db="EMBL/GenBank/DDBJ databases">
        <title>Annotation for the trematode Fasciola gigantica.</title>
        <authorList>
            <person name="Choi Y.-J."/>
        </authorList>
    </citation>
    <scope>NUCLEOTIDE SEQUENCE [LARGE SCALE GENOMIC DNA]</scope>
    <source>
        <strain evidence="1">Uganda_cow_1</strain>
    </source>
</reference>